<comment type="caution">
    <text evidence="1">The sequence shown here is derived from an EMBL/GenBank/DDBJ whole genome shotgun (WGS) entry which is preliminary data.</text>
</comment>
<dbReference type="EMBL" id="MBIS01000001">
    <property type="protein sequence ID" value="PDX18792.1"/>
    <property type="molecule type" value="Genomic_DNA"/>
</dbReference>
<dbReference type="Proteomes" id="UP000220275">
    <property type="component" value="Unassembled WGS sequence"/>
</dbReference>
<evidence type="ECO:0000313" key="2">
    <source>
        <dbReference type="Proteomes" id="UP000220275"/>
    </source>
</evidence>
<proteinExistence type="predicted"/>
<accession>A0A2A6XHM9</accession>
<reference evidence="1 2" key="1">
    <citation type="journal article" date="2017" name="Gut Pathog.">
        <title>Phylogenomics of Colombian Helicobacter pylori isolates.</title>
        <authorList>
            <person name="Gutierrez-Escobar A.J."/>
            <person name="Trujillo E."/>
            <person name="Acevedo O."/>
            <person name="Bravo M.M."/>
        </authorList>
    </citation>
    <scope>NUCLEOTIDE SEQUENCE [LARGE SCALE GENOMIC DNA]</scope>
    <source>
        <strain evidence="1 2">22346</strain>
    </source>
</reference>
<dbReference type="AlphaFoldDB" id="A0A2A6XHM9"/>
<sequence>MKKKYSSYYNEYTGHYHSGRTGKCLNGAAEDQARVKHRYGGIKNLEQGALSLVYFAQAKSEESEYWKRVAQTLLPNLGI</sequence>
<dbReference type="RefSeq" id="WP_000731506.1">
    <property type="nucleotide sequence ID" value="NZ_MBIS01000001.1"/>
</dbReference>
<evidence type="ECO:0000313" key="1">
    <source>
        <dbReference type="EMBL" id="PDX18792.1"/>
    </source>
</evidence>
<name>A0A2A6XHM9_HELPX</name>
<gene>
    <name evidence="1" type="ORF">BB413_00365</name>
</gene>
<organism evidence="1 2">
    <name type="scientific">Helicobacter pylori</name>
    <name type="common">Campylobacter pylori</name>
    <dbReference type="NCBI Taxonomy" id="210"/>
    <lineage>
        <taxon>Bacteria</taxon>
        <taxon>Pseudomonadati</taxon>
        <taxon>Campylobacterota</taxon>
        <taxon>Epsilonproteobacteria</taxon>
        <taxon>Campylobacterales</taxon>
        <taxon>Helicobacteraceae</taxon>
        <taxon>Helicobacter</taxon>
    </lineage>
</organism>
<protein>
    <submittedName>
        <fullName evidence="1">Uncharacterized protein</fullName>
    </submittedName>
</protein>